<accession>A0A1X0NB80</accession>
<name>A0A1X0NB80_9PSED</name>
<dbReference type="Proteomes" id="UP000192815">
    <property type="component" value="Unassembled WGS sequence"/>
</dbReference>
<dbReference type="OrthoDB" id="9975540at2"/>
<dbReference type="RefSeq" id="WP_029572726.1">
    <property type="nucleotide sequence ID" value="NZ_CBCRZR010000032.1"/>
</dbReference>
<comment type="caution">
    <text evidence="1">The sequence shown here is derived from an EMBL/GenBank/DDBJ whole genome shotgun (WGS) entry which is preliminary data.</text>
</comment>
<dbReference type="EMBL" id="MUIO01000009">
    <property type="protein sequence ID" value="ORC61494.1"/>
    <property type="molecule type" value="Genomic_DNA"/>
</dbReference>
<organism evidence="1 2">
    <name type="scientific">Pseudomonas floridensis</name>
    <dbReference type="NCBI Taxonomy" id="1958950"/>
    <lineage>
        <taxon>Bacteria</taxon>
        <taxon>Pseudomonadati</taxon>
        <taxon>Pseudomonadota</taxon>
        <taxon>Gammaproteobacteria</taxon>
        <taxon>Pseudomonadales</taxon>
        <taxon>Pseudomonadaceae</taxon>
        <taxon>Pseudomonas</taxon>
    </lineage>
</organism>
<evidence type="ECO:0000313" key="1">
    <source>
        <dbReference type="EMBL" id="ORC61494.1"/>
    </source>
</evidence>
<proteinExistence type="predicted"/>
<dbReference type="AlphaFoldDB" id="A0A1X0NB80"/>
<reference evidence="2" key="1">
    <citation type="submission" date="2017-02" db="EMBL/GenBank/DDBJ databases">
        <title>Pseudomonas floridae sp. nov., a novel pathogenic bacterial species isolated from tomato.</title>
        <authorList>
            <person name="Timilsina S."/>
            <person name="Vallad G.E."/>
            <person name="Jones J.B."/>
        </authorList>
    </citation>
    <scope>NUCLEOTIDE SEQUENCE [LARGE SCALE GENOMIC DNA]</scope>
    <source>
        <strain evidence="2">GEV388</strain>
    </source>
</reference>
<sequence>MTGPRVYVIQYDEKNEYPYGFVSVPDWEMKLPEKIQDEDALRIQYVVEYNKDGDAELYKVTGWDRRIVNRSQGKMIDWTLRIGGTVGLSKEQVNYLLDTYRPGTELTSSQVTDFDAFLNGSRKPPEVFDLDGVLRKAMSLEDAKLAVSKFYHVRPEQVQINIIG</sequence>
<keyword evidence="2" id="KW-1185">Reference proteome</keyword>
<protein>
    <submittedName>
        <fullName evidence="1">Uncharacterized protein</fullName>
    </submittedName>
</protein>
<evidence type="ECO:0000313" key="2">
    <source>
        <dbReference type="Proteomes" id="UP000192815"/>
    </source>
</evidence>
<dbReference type="STRING" id="1958950.BZK31_02655"/>
<gene>
    <name evidence="1" type="ORF">BZK31_02655</name>
</gene>